<protein>
    <submittedName>
        <fullName evidence="2">Uncharacterized protein</fullName>
    </submittedName>
</protein>
<accession>A0A1F8F2W6</accession>
<sequence length="65" mass="6835">MATVINNPGNGRDGNGAATAIVTGLVVIVLGVIFLVYGLPRIRGPGNETEINIPDRIEVNTDGYR</sequence>
<dbReference type="Proteomes" id="UP000177605">
    <property type="component" value="Unassembled WGS sequence"/>
</dbReference>
<keyword evidence="1" id="KW-1133">Transmembrane helix</keyword>
<comment type="caution">
    <text evidence="2">The sequence shown here is derived from an EMBL/GenBank/DDBJ whole genome shotgun (WGS) entry which is preliminary data.</text>
</comment>
<organism evidence="2 3">
    <name type="scientific">Candidatus Yanofskybacteria bacterium RIFCSPHIGHO2_01_FULL_48_25b</name>
    <dbReference type="NCBI Taxonomy" id="1802672"/>
    <lineage>
        <taxon>Bacteria</taxon>
        <taxon>Candidatus Yanofskyibacteriota</taxon>
    </lineage>
</organism>
<evidence type="ECO:0000313" key="2">
    <source>
        <dbReference type="EMBL" id="OGN07467.1"/>
    </source>
</evidence>
<reference evidence="2 3" key="1">
    <citation type="journal article" date="2016" name="Nat. Commun.">
        <title>Thousands of microbial genomes shed light on interconnected biogeochemical processes in an aquifer system.</title>
        <authorList>
            <person name="Anantharaman K."/>
            <person name="Brown C.T."/>
            <person name="Hug L.A."/>
            <person name="Sharon I."/>
            <person name="Castelle C.J."/>
            <person name="Probst A.J."/>
            <person name="Thomas B.C."/>
            <person name="Singh A."/>
            <person name="Wilkins M.J."/>
            <person name="Karaoz U."/>
            <person name="Brodie E.L."/>
            <person name="Williams K.H."/>
            <person name="Hubbard S.S."/>
            <person name="Banfield J.F."/>
        </authorList>
    </citation>
    <scope>NUCLEOTIDE SEQUENCE [LARGE SCALE GENOMIC DNA]</scope>
</reference>
<keyword evidence="1" id="KW-0472">Membrane</keyword>
<name>A0A1F8F2W6_9BACT</name>
<dbReference type="EMBL" id="MGJM01000001">
    <property type="protein sequence ID" value="OGN07467.1"/>
    <property type="molecule type" value="Genomic_DNA"/>
</dbReference>
<feature type="transmembrane region" description="Helical" evidence="1">
    <location>
        <begin position="17"/>
        <end position="39"/>
    </location>
</feature>
<keyword evidence="1" id="KW-0812">Transmembrane</keyword>
<proteinExistence type="predicted"/>
<evidence type="ECO:0000256" key="1">
    <source>
        <dbReference type="SAM" id="Phobius"/>
    </source>
</evidence>
<dbReference type="AlphaFoldDB" id="A0A1F8F2W6"/>
<gene>
    <name evidence="2" type="ORF">A2669_01990</name>
</gene>
<evidence type="ECO:0000313" key="3">
    <source>
        <dbReference type="Proteomes" id="UP000177605"/>
    </source>
</evidence>